<dbReference type="OrthoDB" id="19299at2759"/>
<organism evidence="1 2">
    <name type="scientific">Planoprotostelium fungivorum</name>
    <dbReference type="NCBI Taxonomy" id="1890364"/>
    <lineage>
        <taxon>Eukaryota</taxon>
        <taxon>Amoebozoa</taxon>
        <taxon>Evosea</taxon>
        <taxon>Variosea</taxon>
        <taxon>Cavosteliida</taxon>
        <taxon>Cavosteliaceae</taxon>
        <taxon>Planoprotostelium</taxon>
    </lineage>
</organism>
<dbReference type="InParanoid" id="A0A2P6N9V3"/>
<accession>A0A2P6N9V3</accession>
<dbReference type="PANTHER" id="PTHR14614:SF109">
    <property type="entry name" value="RIBOSOMAL LYSINE N-METHYLTRANSFERASE 5"/>
    <property type="match status" value="1"/>
</dbReference>
<dbReference type="Pfam" id="PF10294">
    <property type="entry name" value="Methyltransf_16"/>
    <property type="match status" value="1"/>
</dbReference>
<dbReference type="PANTHER" id="PTHR14614">
    <property type="entry name" value="HEPATOCELLULAR CARCINOMA-ASSOCIATED ANTIGEN"/>
    <property type="match status" value="1"/>
</dbReference>
<dbReference type="AlphaFoldDB" id="A0A2P6N9V3"/>
<evidence type="ECO:0000313" key="2">
    <source>
        <dbReference type="Proteomes" id="UP000241769"/>
    </source>
</evidence>
<dbReference type="GO" id="GO:0008168">
    <property type="term" value="F:methyltransferase activity"/>
    <property type="evidence" value="ECO:0007669"/>
    <property type="project" value="UniProtKB-KW"/>
</dbReference>
<dbReference type="Proteomes" id="UP000241769">
    <property type="component" value="Unassembled WGS sequence"/>
</dbReference>
<sequence>MAEVAHYQKEYPEWSRHLQGLHERYVDPFVINVQGRDVVVLQENVMQAEDLSLVLSHYFCNETVFPLEFWNGKRIIELGSGTGIVGRPQTVSTRFDAHAFTGTVMASLGADVVITDKHPQTELIKKTTERNKQVMVGTHSVQELLWGQDVAAFGKPYDVIIASECIYYNDLVGPLCDSMRKLSNGNTDIYLSYETHNDESVDFFMEEASLFFDISLVPHLDHHREFQSEYVNIIKMRLKQSLCK</sequence>
<name>A0A2P6N9V3_9EUKA</name>
<dbReference type="InterPro" id="IPR029063">
    <property type="entry name" value="SAM-dependent_MTases_sf"/>
</dbReference>
<keyword evidence="2" id="KW-1185">Reference proteome</keyword>
<dbReference type="STRING" id="1890364.A0A2P6N9V3"/>
<dbReference type="SUPFAM" id="SSF53335">
    <property type="entry name" value="S-adenosyl-L-methionine-dependent methyltransferases"/>
    <property type="match status" value="1"/>
</dbReference>
<evidence type="ECO:0000313" key="1">
    <source>
        <dbReference type="EMBL" id="PRP80741.1"/>
    </source>
</evidence>
<proteinExistence type="predicted"/>
<keyword evidence="1" id="KW-0808">Transferase</keyword>
<dbReference type="EMBL" id="MDYQ01000139">
    <property type="protein sequence ID" value="PRP80741.1"/>
    <property type="molecule type" value="Genomic_DNA"/>
</dbReference>
<protein>
    <submittedName>
        <fullName evidence="1">Methyltransferase-like protein 21D-like</fullName>
    </submittedName>
</protein>
<dbReference type="Gene3D" id="3.40.50.150">
    <property type="entry name" value="Vaccinia Virus protein VP39"/>
    <property type="match status" value="1"/>
</dbReference>
<keyword evidence="1" id="KW-0489">Methyltransferase</keyword>
<gene>
    <name evidence="1" type="ORF">PROFUN_11481</name>
</gene>
<dbReference type="InterPro" id="IPR019410">
    <property type="entry name" value="Methyltransf_16"/>
</dbReference>
<dbReference type="GO" id="GO:0032259">
    <property type="term" value="P:methylation"/>
    <property type="evidence" value="ECO:0007669"/>
    <property type="project" value="UniProtKB-KW"/>
</dbReference>
<comment type="caution">
    <text evidence="1">The sequence shown here is derived from an EMBL/GenBank/DDBJ whole genome shotgun (WGS) entry which is preliminary data.</text>
</comment>
<reference evidence="1 2" key="1">
    <citation type="journal article" date="2018" name="Genome Biol. Evol.">
        <title>Multiple Roots of Fruiting Body Formation in Amoebozoa.</title>
        <authorList>
            <person name="Hillmann F."/>
            <person name="Forbes G."/>
            <person name="Novohradska S."/>
            <person name="Ferling I."/>
            <person name="Riege K."/>
            <person name="Groth M."/>
            <person name="Westermann M."/>
            <person name="Marz M."/>
            <person name="Spaller T."/>
            <person name="Winckler T."/>
            <person name="Schaap P."/>
            <person name="Glockner G."/>
        </authorList>
    </citation>
    <scope>NUCLEOTIDE SEQUENCE [LARGE SCALE GENOMIC DNA]</scope>
    <source>
        <strain evidence="1 2">Jena</strain>
    </source>
</reference>